<comment type="caution">
    <text evidence="2">The sequence shown here is derived from an EMBL/GenBank/DDBJ whole genome shotgun (WGS) entry which is preliminary data.</text>
</comment>
<accession>A0A4C1XCR9</accession>
<dbReference type="Proteomes" id="UP000299102">
    <property type="component" value="Unassembled WGS sequence"/>
</dbReference>
<evidence type="ECO:0000256" key="1">
    <source>
        <dbReference type="SAM" id="MobiDB-lite"/>
    </source>
</evidence>
<sequence>MHRRRSSLGSPNNGSDRTNDEKGIRAPGPRMLTDAQKQTTLKISRVSLELLRQDSDRFFAQFTTMDEM</sequence>
<keyword evidence="3" id="KW-1185">Reference proteome</keyword>
<feature type="region of interest" description="Disordered" evidence="1">
    <location>
        <begin position="1"/>
        <end position="37"/>
    </location>
</feature>
<protein>
    <submittedName>
        <fullName evidence="2">Uncharacterized protein</fullName>
    </submittedName>
</protein>
<reference evidence="2 3" key="1">
    <citation type="journal article" date="2019" name="Commun. Biol.">
        <title>The bagworm genome reveals a unique fibroin gene that provides high tensile strength.</title>
        <authorList>
            <person name="Kono N."/>
            <person name="Nakamura H."/>
            <person name="Ohtoshi R."/>
            <person name="Tomita M."/>
            <person name="Numata K."/>
            <person name="Arakawa K."/>
        </authorList>
    </citation>
    <scope>NUCLEOTIDE SEQUENCE [LARGE SCALE GENOMIC DNA]</scope>
</reference>
<evidence type="ECO:0000313" key="3">
    <source>
        <dbReference type="Proteomes" id="UP000299102"/>
    </source>
</evidence>
<evidence type="ECO:0000313" key="2">
    <source>
        <dbReference type="EMBL" id="GBP60244.1"/>
    </source>
</evidence>
<dbReference type="AlphaFoldDB" id="A0A4C1XCR9"/>
<dbReference type="EMBL" id="BGZK01000783">
    <property type="protein sequence ID" value="GBP60244.1"/>
    <property type="molecule type" value="Genomic_DNA"/>
</dbReference>
<gene>
    <name evidence="2" type="ORF">EVAR_14006_1</name>
</gene>
<organism evidence="2 3">
    <name type="scientific">Eumeta variegata</name>
    <name type="common">Bagworm moth</name>
    <name type="synonym">Eumeta japonica</name>
    <dbReference type="NCBI Taxonomy" id="151549"/>
    <lineage>
        <taxon>Eukaryota</taxon>
        <taxon>Metazoa</taxon>
        <taxon>Ecdysozoa</taxon>
        <taxon>Arthropoda</taxon>
        <taxon>Hexapoda</taxon>
        <taxon>Insecta</taxon>
        <taxon>Pterygota</taxon>
        <taxon>Neoptera</taxon>
        <taxon>Endopterygota</taxon>
        <taxon>Lepidoptera</taxon>
        <taxon>Glossata</taxon>
        <taxon>Ditrysia</taxon>
        <taxon>Tineoidea</taxon>
        <taxon>Psychidae</taxon>
        <taxon>Oiketicinae</taxon>
        <taxon>Eumeta</taxon>
    </lineage>
</organism>
<feature type="compositionally biased region" description="Polar residues" evidence="1">
    <location>
        <begin position="7"/>
        <end position="16"/>
    </location>
</feature>
<name>A0A4C1XCR9_EUMVA</name>
<proteinExistence type="predicted"/>